<dbReference type="InterPro" id="IPR015421">
    <property type="entry name" value="PyrdxlP-dep_Trfase_major"/>
</dbReference>
<name>A0A2S3UNR2_9HYPH</name>
<dbReference type="PIRSF" id="PIRSF005572">
    <property type="entry name" value="NifS"/>
    <property type="match status" value="1"/>
</dbReference>
<evidence type="ECO:0000256" key="5">
    <source>
        <dbReference type="ARBA" id="ARBA00022679"/>
    </source>
</evidence>
<comment type="function">
    <text evidence="2">Catalyzes the removal of elemental sulfur atoms from cysteine to produce alanine. Seems to participate in the biosynthesis of the nitrogenase metalloclusters by providing the inorganic sulfur required for the Fe-S core formation.</text>
</comment>
<dbReference type="PANTHER" id="PTHR11601:SF34">
    <property type="entry name" value="CYSTEINE DESULFURASE"/>
    <property type="match status" value="1"/>
</dbReference>
<evidence type="ECO:0000256" key="10">
    <source>
        <dbReference type="ARBA" id="ARBA00050776"/>
    </source>
</evidence>
<keyword evidence="6" id="KW-0479">Metal-binding</keyword>
<dbReference type="Gene3D" id="3.40.640.10">
    <property type="entry name" value="Type I PLP-dependent aspartate aminotransferase-like (Major domain)"/>
    <property type="match status" value="1"/>
</dbReference>
<comment type="cofactor">
    <cofactor evidence="1">
        <name>pyridoxal 5'-phosphate</name>
        <dbReference type="ChEBI" id="CHEBI:597326"/>
    </cofactor>
</comment>
<gene>
    <name evidence="12" type="ORF">CLV41_109134</name>
</gene>
<keyword evidence="5" id="KW-0808">Transferase</keyword>
<evidence type="ECO:0000313" key="12">
    <source>
        <dbReference type="EMBL" id="POF29358.1"/>
    </source>
</evidence>
<accession>A0A2S3UNR2</accession>
<evidence type="ECO:0000256" key="8">
    <source>
        <dbReference type="ARBA" id="ARBA00023004"/>
    </source>
</evidence>
<dbReference type="Pfam" id="PF00266">
    <property type="entry name" value="Aminotran_5"/>
    <property type="match status" value="1"/>
</dbReference>
<reference evidence="12 13" key="1">
    <citation type="submission" date="2018-01" db="EMBL/GenBank/DDBJ databases">
        <title>Genomic Encyclopedia of Archaeal and Bacterial Type Strains, Phase II (KMG-II): from individual species to whole genera.</title>
        <authorList>
            <person name="Goeker M."/>
        </authorList>
    </citation>
    <scope>NUCLEOTIDE SEQUENCE [LARGE SCALE GENOMIC DNA]</scope>
    <source>
        <strain evidence="12 13">DSM 17023</strain>
    </source>
</reference>
<keyword evidence="8" id="KW-0408">Iron</keyword>
<dbReference type="SUPFAM" id="SSF53383">
    <property type="entry name" value="PLP-dependent transferases"/>
    <property type="match status" value="1"/>
</dbReference>
<dbReference type="GO" id="GO:0046872">
    <property type="term" value="F:metal ion binding"/>
    <property type="evidence" value="ECO:0007669"/>
    <property type="project" value="UniProtKB-KW"/>
</dbReference>
<dbReference type="Gene3D" id="3.90.1150.10">
    <property type="entry name" value="Aspartate Aminotransferase, domain 1"/>
    <property type="match status" value="1"/>
</dbReference>
<evidence type="ECO:0000256" key="2">
    <source>
        <dbReference type="ARBA" id="ARBA00003120"/>
    </source>
</evidence>
<comment type="caution">
    <text evidence="12">The sequence shown here is derived from an EMBL/GenBank/DDBJ whole genome shotgun (WGS) entry which is preliminary data.</text>
</comment>
<keyword evidence="7" id="KW-0663">Pyridoxal phosphate</keyword>
<dbReference type="InterPro" id="IPR000192">
    <property type="entry name" value="Aminotrans_V_dom"/>
</dbReference>
<evidence type="ECO:0000256" key="1">
    <source>
        <dbReference type="ARBA" id="ARBA00001933"/>
    </source>
</evidence>
<evidence type="ECO:0000256" key="6">
    <source>
        <dbReference type="ARBA" id="ARBA00022723"/>
    </source>
</evidence>
<dbReference type="PANTHER" id="PTHR11601">
    <property type="entry name" value="CYSTEINE DESULFURYLASE FAMILY MEMBER"/>
    <property type="match status" value="1"/>
</dbReference>
<dbReference type="Proteomes" id="UP000236959">
    <property type="component" value="Unassembled WGS sequence"/>
</dbReference>
<dbReference type="GO" id="GO:0051536">
    <property type="term" value="F:iron-sulfur cluster binding"/>
    <property type="evidence" value="ECO:0007669"/>
    <property type="project" value="UniProtKB-KW"/>
</dbReference>
<comment type="similarity">
    <text evidence="3">Belongs to the class-V pyridoxal-phosphate-dependent aminotransferase family. NifS/IscS subfamily.</text>
</comment>
<feature type="domain" description="Aminotransferase class V" evidence="11">
    <location>
        <begin position="8"/>
        <end position="369"/>
    </location>
</feature>
<keyword evidence="13" id="KW-1185">Reference proteome</keyword>
<dbReference type="EMBL" id="PPCN01000009">
    <property type="protein sequence ID" value="POF29358.1"/>
    <property type="molecule type" value="Genomic_DNA"/>
</dbReference>
<evidence type="ECO:0000256" key="4">
    <source>
        <dbReference type="ARBA" id="ARBA00013558"/>
    </source>
</evidence>
<evidence type="ECO:0000256" key="9">
    <source>
        <dbReference type="ARBA" id="ARBA00023014"/>
    </source>
</evidence>
<keyword evidence="9" id="KW-0411">Iron-sulfur</keyword>
<comment type="catalytic activity">
    <reaction evidence="10">
        <text>(sulfur carrier)-H + L-cysteine = (sulfur carrier)-SH + L-alanine</text>
        <dbReference type="Rhea" id="RHEA:43892"/>
        <dbReference type="Rhea" id="RHEA-COMP:14737"/>
        <dbReference type="Rhea" id="RHEA-COMP:14739"/>
        <dbReference type="ChEBI" id="CHEBI:29917"/>
        <dbReference type="ChEBI" id="CHEBI:35235"/>
        <dbReference type="ChEBI" id="CHEBI:57972"/>
        <dbReference type="ChEBI" id="CHEBI:64428"/>
        <dbReference type="EC" id="2.8.1.7"/>
    </reaction>
</comment>
<organism evidence="12 13">
    <name type="scientific">Roseibium marinum</name>
    <dbReference type="NCBI Taxonomy" id="281252"/>
    <lineage>
        <taxon>Bacteria</taxon>
        <taxon>Pseudomonadati</taxon>
        <taxon>Pseudomonadota</taxon>
        <taxon>Alphaproteobacteria</taxon>
        <taxon>Hyphomicrobiales</taxon>
        <taxon>Stappiaceae</taxon>
        <taxon>Roseibium</taxon>
    </lineage>
</organism>
<dbReference type="Gene3D" id="1.10.260.50">
    <property type="match status" value="1"/>
</dbReference>
<evidence type="ECO:0000259" key="11">
    <source>
        <dbReference type="Pfam" id="PF00266"/>
    </source>
</evidence>
<dbReference type="InterPro" id="IPR015424">
    <property type="entry name" value="PyrdxlP-dep_Trfase"/>
</dbReference>
<dbReference type="GO" id="GO:0031071">
    <property type="term" value="F:cysteine desulfurase activity"/>
    <property type="evidence" value="ECO:0007669"/>
    <property type="project" value="UniProtKB-EC"/>
</dbReference>
<dbReference type="InterPro" id="IPR016454">
    <property type="entry name" value="Cysteine_dSase"/>
</dbReference>
<evidence type="ECO:0000313" key="13">
    <source>
        <dbReference type="Proteomes" id="UP000236959"/>
    </source>
</evidence>
<proteinExistence type="inferred from homology"/>
<dbReference type="OrthoDB" id="9808002at2"/>
<dbReference type="RefSeq" id="WP_103224037.1">
    <property type="nucleotide sequence ID" value="NZ_PPCN01000009.1"/>
</dbReference>
<dbReference type="InterPro" id="IPR015422">
    <property type="entry name" value="PyrdxlP-dep_Trfase_small"/>
</dbReference>
<protein>
    <recommendedName>
        <fullName evidence="4">Cysteine desulfurase</fullName>
    </recommendedName>
</protein>
<evidence type="ECO:0000256" key="3">
    <source>
        <dbReference type="ARBA" id="ARBA00006490"/>
    </source>
</evidence>
<sequence length="389" mass="41334">MQRRFDPIYLDYNAGAPLRTDVREAMIEALEDPGNASSVHGHGRKARGRIEAAREKVARLCGAGSRAVTFVSGGTEANMTALSPVWQDKGAPVYLDKLFLSAVEHPSVATGGRFPVADRFVVPVDPDGRLRLAALEDAVKDANPGLISVMAANNETGVIQPLAEIGALAEKYGHFFHVDAVQAAGRMKIDMDAWKADAVSLSAHKFGGPQGTGAVVVRSSARVPSPLMVGGGQENWRRGGTENVAAITGFGVAAETALEELSQTRHLAEMRVRLETGLRSVCPATVIFGEAADRLENTSCFAVAGVPAETALISFDLDNVSLSSGSACSSGKVSVSHVLTAMGVEEDLARCALRISMGWNTSEAEIDRVLELWPRIVERLNPQARHRAA</sequence>
<evidence type="ECO:0000256" key="7">
    <source>
        <dbReference type="ARBA" id="ARBA00022898"/>
    </source>
</evidence>
<dbReference type="AlphaFoldDB" id="A0A2S3UNR2"/>